<feature type="compositionally biased region" description="Basic and acidic residues" evidence="1">
    <location>
        <begin position="581"/>
        <end position="590"/>
    </location>
</feature>
<feature type="region of interest" description="Disordered" evidence="1">
    <location>
        <begin position="336"/>
        <end position="360"/>
    </location>
</feature>
<sequence length="605" mass="68685">MPLLLLRETSSTSLSTLVEKALKKSPPLPEYDLQLNNGQLDLILLTKPDRKITPTSTDEGFESDIDSLSIVSSDNDSFTIEKHSESSSKTTETDSANGSSSSDSDTDIAETKNSGSNSINRSNPEKPSQDLKKPSTGFTNSNNSLSVERFNLVDCICYTDVKCTDVLIFVIKGEAFVFKFDNISKLQTFYTNFTTLKAVANQKAYNKNFNSKFNLLQRTDHNGVTHIQITREAEPKLPIEDGPSSIISINTPEDIFQKFTKSFDKIKDVNSRQRAESKFINDIKYNTINSKLGPKTRIITKSNSIENILDLTQYKSNLVNTDKDTHLKKVWNSAEDLLDPPKRPERRKKLKGKAPQPPKMLTEKQDVFSGQYVRVNVNFDPAKDLNRNRLIIKSSLNEPHPKKLQNFNILSTKPNLTSFLKPKEKQVVKYESKNIGSGTLTRNRHPDTGSWTSSVPRLLKPRSKSETRNFVPMAYRYIDTTQDYPITYNVNAHRTYDKIHHTVNNNYSQKVHSYGQNLAMSNYLRGENNSQNINNRLFGLSPKLREFSNPEEHKNDNRWGSASEISVPMSKDNNLKSVIKNSRDDNKKKNEKKVTFSAYTTVQVV</sequence>
<organism evidence="2 3">
    <name type="scientific">Exocentrus adspersus</name>
    <dbReference type="NCBI Taxonomy" id="1586481"/>
    <lineage>
        <taxon>Eukaryota</taxon>
        <taxon>Metazoa</taxon>
        <taxon>Ecdysozoa</taxon>
        <taxon>Arthropoda</taxon>
        <taxon>Hexapoda</taxon>
        <taxon>Insecta</taxon>
        <taxon>Pterygota</taxon>
        <taxon>Neoptera</taxon>
        <taxon>Endopterygota</taxon>
        <taxon>Coleoptera</taxon>
        <taxon>Polyphaga</taxon>
        <taxon>Cucujiformia</taxon>
        <taxon>Chrysomeloidea</taxon>
        <taxon>Cerambycidae</taxon>
        <taxon>Lamiinae</taxon>
        <taxon>Acanthocinini</taxon>
        <taxon>Exocentrus</taxon>
    </lineage>
</organism>
<evidence type="ECO:0000256" key="1">
    <source>
        <dbReference type="SAM" id="MobiDB-lite"/>
    </source>
</evidence>
<dbReference type="AlphaFoldDB" id="A0AAV8W508"/>
<feature type="region of interest" description="Disordered" evidence="1">
    <location>
        <begin position="548"/>
        <end position="590"/>
    </location>
</feature>
<reference evidence="2 3" key="1">
    <citation type="journal article" date="2023" name="Insect Mol. Biol.">
        <title>Genome sequencing provides insights into the evolution of gene families encoding plant cell wall-degrading enzymes in longhorned beetles.</title>
        <authorList>
            <person name="Shin N.R."/>
            <person name="Okamura Y."/>
            <person name="Kirsch R."/>
            <person name="Pauchet Y."/>
        </authorList>
    </citation>
    <scope>NUCLEOTIDE SEQUENCE [LARGE SCALE GENOMIC DNA]</scope>
    <source>
        <strain evidence="2">EAD_L_NR</strain>
    </source>
</reference>
<evidence type="ECO:0000313" key="2">
    <source>
        <dbReference type="EMBL" id="KAJ8921232.1"/>
    </source>
</evidence>
<protein>
    <submittedName>
        <fullName evidence="2">Uncharacterized protein</fullName>
    </submittedName>
</protein>
<gene>
    <name evidence="2" type="ORF">NQ315_013704</name>
</gene>
<evidence type="ECO:0000313" key="3">
    <source>
        <dbReference type="Proteomes" id="UP001159042"/>
    </source>
</evidence>
<proteinExistence type="predicted"/>
<feature type="compositionally biased region" description="Low complexity" evidence="1">
    <location>
        <begin position="87"/>
        <end position="103"/>
    </location>
</feature>
<accession>A0AAV8W508</accession>
<comment type="caution">
    <text evidence="2">The sequence shown here is derived from an EMBL/GenBank/DDBJ whole genome shotgun (WGS) entry which is preliminary data.</text>
</comment>
<feature type="compositionally biased region" description="Basic and acidic residues" evidence="1">
    <location>
        <begin position="123"/>
        <end position="133"/>
    </location>
</feature>
<dbReference type="Proteomes" id="UP001159042">
    <property type="component" value="Unassembled WGS sequence"/>
</dbReference>
<dbReference type="EMBL" id="JANEYG010000011">
    <property type="protein sequence ID" value="KAJ8921232.1"/>
    <property type="molecule type" value="Genomic_DNA"/>
</dbReference>
<name>A0AAV8W508_9CUCU</name>
<keyword evidence="3" id="KW-1185">Reference proteome</keyword>
<feature type="compositionally biased region" description="Polar residues" evidence="1">
    <location>
        <begin position="571"/>
        <end position="580"/>
    </location>
</feature>
<feature type="region of interest" description="Disordered" evidence="1">
    <location>
        <begin position="437"/>
        <end position="456"/>
    </location>
</feature>
<feature type="compositionally biased region" description="Polar residues" evidence="1">
    <location>
        <begin position="112"/>
        <end position="122"/>
    </location>
</feature>
<feature type="compositionally biased region" description="Basic and acidic residues" evidence="1">
    <location>
        <begin position="548"/>
        <end position="557"/>
    </location>
</feature>
<feature type="region of interest" description="Disordered" evidence="1">
    <location>
        <begin position="79"/>
        <end position="138"/>
    </location>
</feature>